<accession>A0A7S3F357</accession>
<name>A0A7S3F357_9EUKA</name>
<gene>
    <name evidence="2" type="ORF">HERI1096_LOCUS25154</name>
</gene>
<keyword evidence="1" id="KW-0456">Lyase</keyword>
<proteinExistence type="predicted"/>
<dbReference type="InterPro" id="IPR001753">
    <property type="entry name" value="Enoyl-CoA_hydra/iso"/>
</dbReference>
<dbReference type="GO" id="GO:0016829">
    <property type="term" value="F:lyase activity"/>
    <property type="evidence" value="ECO:0007669"/>
    <property type="project" value="UniProtKB-KW"/>
</dbReference>
<sequence length="278" mass="28850">MPPACHSVAALKDFVQRLSALPHPGRVTLKKESSVAILTLSNPERRNAMSGPMMAGLADAVKELEMWNEGVAVILTGEGGTFCSGLDYELARGGTVSSPQQATLMSQLMTDTLHRLRQLPLLSVAAIDGFAIGGGAELTTATDWRVMASDAQVRFVHARMGATTGWGGGARLVGMLGRARALKLLAHGTPLDGNAAFALGLCDGVAQAGETAASAAARLLIDPAIAHSASVQSLRAIKSAFASASDIPPEVRAEETQAIGRVWGSEANRNALTGQRST</sequence>
<dbReference type="EMBL" id="HBHX01045433">
    <property type="protein sequence ID" value="CAE0124629.1"/>
    <property type="molecule type" value="Transcribed_RNA"/>
</dbReference>
<dbReference type="Pfam" id="PF00378">
    <property type="entry name" value="ECH_1"/>
    <property type="match status" value="1"/>
</dbReference>
<dbReference type="PANTHER" id="PTHR11941:SF27">
    <property type="entry name" value="ETHYLMALONYL-COA DECARBOXYLASE"/>
    <property type="match status" value="1"/>
</dbReference>
<reference evidence="2" key="1">
    <citation type="submission" date="2021-01" db="EMBL/GenBank/DDBJ databases">
        <authorList>
            <person name="Corre E."/>
            <person name="Pelletier E."/>
            <person name="Niang G."/>
            <person name="Scheremetjew M."/>
            <person name="Finn R."/>
            <person name="Kale V."/>
            <person name="Holt S."/>
            <person name="Cochrane G."/>
            <person name="Meng A."/>
            <person name="Brown T."/>
            <person name="Cohen L."/>
        </authorList>
    </citation>
    <scope>NUCLEOTIDE SEQUENCE</scope>
    <source>
        <strain evidence="2">CCMP281</strain>
    </source>
</reference>
<dbReference type="PANTHER" id="PTHR11941">
    <property type="entry name" value="ENOYL-COA HYDRATASE-RELATED"/>
    <property type="match status" value="1"/>
</dbReference>
<dbReference type="AlphaFoldDB" id="A0A7S3F357"/>
<dbReference type="SUPFAM" id="SSF52096">
    <property type="entry name" value="ClpP/crotonase"/>
    <property type="match status" value="1"/>
</dbReference>
<evidence type="ECO:0000256" key="1">
    <source>
        <dbReference type="ARBA" id="ARBA00023239"/>
    </source>
</evidence>
<dbReference type="CDD" id="cd06558">
    <property type="entry name" value="crotonase-like"/>
    <property type="match status" value="1"/>
</dbReference>
<dbReference type="GO" id="GO:0005829">
    <property type="term" value="C:cytosol"/>
    <property type="evidence" value="ECO:0007669"/>
    <property type="project" value="TreeGrafter"/>
</dbReference>
<dbReference type="InterPro" id="IPR029045">
    <property type="entry name" value="ClpP/crotonase-like_dom_sf"/>
</dbReference>
<dbReference type="Gene3D" id="3.90.226.10">
    <property type="entry name" value="2-enoyl-CoA Hydratase, Chain A, domain 1"/>
    <property type="match status" value="1"/>
</dbReference>
<evidence type="ECO:0000313" key="2">
    <source>
        <dbReference type="EMBL" id="CAE0124629.1"/>
    </source>
</evidence>
<organism evidence="2">
    <name type="scientific">Haptolina ericina</name>
    <dbReference type="NCBI Taxonomy" id="156174"/>
    <lineage>
        <taxon>Eukaryota</taxon>
        <taxon>Haptista</taxon>
        <taxon>Haptophyta</taxon>
        <taxon>Prymnesiophyceae</taxon>
        <taxon>Prymnesiales</taxon>
        <taxon>Prymnesiaceae</taxon>
        <taxon>Haptolina</taxon>
    </lineage>
</organism>
<dbReference type="GO" id="GO:0006635">
    <property type="term" value="P:fatty acid beta-oxidation"/>
    <property type="evidence" value="ECO:0007669"/>
    <property type="project" value="TreeGrafter"/>
</dbReference>
<protein>
    <submittedName>
        <fullName evidence="2">Uncharacterized protein</fullName>
    </submittedName>
</protein>